<keyword evidence="3" id="KW-1185">Reference proteome</keyword>
<dbReference type="InterPro" id="IPR000477">
    <property type="entry name" value="RT_dom"/>
</dbReference>
<keyword evidence="2" id="KW-0808">Transferase</keyword>
<dbReference type="Gene3D" id="3.30.70.270">
    <property type="match status" value="2"/>
</dbReference>
<dbReference type="PANTHER" id="PTHR37984">
    <property type="entry name" value="PROTEIN CBG26694"/>
    <property type="match status" value="1"/>
</dbReference>
<evidence type="ECO:0000313" key="3">
    <source>
        <dbReference type="Proteomes" id="UP000325315"/>
    </source>
</evidence>
<dbReference type="InterPro" id="IPR050951">
    <property type="entry name" value="Retrovirus_Pol_polyprotein"/>
</dbReference>
<feature type="domain" description="Reverse transcriptase" evidence="1">
    <location>
        <begin position="1"/>
        <end position="67"/>
    </location>
</feature>
<accession>A0A5B6WK69</accession>
<gene>
    <name evidence="2" type="ORF">EPI10_022121</name>
</gene>
<dbReference type="InterPro" id="IPR043502">
    <property type="entry name" value="DNA/RNA_pol_sf"/>
</dbReference>
<evidence type="ECO:0000259" key="1">
    <source>
        <dbReference type="PROSITE" id="PS50878"/>
    </source>
</evidence>
<keyword evidence="2" id="KW-0548">Nucleotidyltransferase</keyword>
<evidence type="ECO:0000313" key="2">
    <source>
        <dbReference type="EMBL" id="KAA3481783.1"/>
    </source>
</evidence>
<sequence length="178" mass="21053">MVTFFHDMMHKEIDVYVDDMTTKSRTEKEHIQVLRKLLSRLRKFQLKLNPAKYTFGARSRKLLGFVVSEKGIETNPDKVKAIQPNYIARFISQLTEKCNPIFCLLKKYNLDVWDEECQKTFDKVKHYLSNAPYLGIPWDACLVNMTSREEKKERYTISVRNSLNVRQDIHQSRIYVAS</sequence>
<dbReference type="Proteomes" id="UP000325315">
    <property type="component" value="Unassembled WGS sequence"/>
</dbReference>
<dbReference type="Pfam" id="PF00078">
    <property type="entry name" value="RVT_1"/>
    <property type="match status" value="1"/>
</dbReference>
<reference evidence="2" key="1">
    <citation type="submission" date="2019-08" db="EMBL/GenBank/DDBJ databases">
        <authorList>
            <person name="Liu F."/>
        </authorList>
    </citation>
    <scope>NUCLEOTIDE SEQUENCE [LARGE SCALE GENOMIC DNA]</scope>
    <source>
        <strain evidence="2">PA1801</strain>
        <tissue evidence="2">Leaf</tissue>
    </source>
</reference>
<comment type="caution">
    <text evidence="2">The sequence shown here is derived from an EMBL/GenBank/DDBJ whole genome shotgun (WGS) entry which is preliminary data.</text>
</comment>
<dbReference type="AlphaFoldDB" id="A0A5B6WK69"/>
<dbReference type="PROSITE" id="PS50878">
    <property type="entry name" value="RT_POL"/>
    <property type="match status" value="1"/>
</dbReference>
<dbReference type="OrthoDB" id="101614at2759"/>
<dbReference type="EMBL" id="SMMG02000003">
    <property type="protein sequence ID" value="KAA3481783.1"/>
    <property type="molecule type" value="Genomic_DNA"/>
</dbReference>
<protein>
    <submittedName>
        <fullName evidence="2">RNA-directed DNA polymerase (Reverse transcriptase), Ribonuclease H-like protein</fullName>
    </submittedName>
</protein>
<proteinExistence type="predicted"/>
<name>A0A5B6WK69_9ROSI</name>
<organism evidence="2 3">
    <name type="scientific">Gossypium australe</name>
    <dbReference type="NCBI Taxonomy" id="47621"/>
    <lineage>
        <taxon>Eukaryota</taxon>
        <taxon>Viridiplantae</taxon>
        <taxon>Streptophyta</taxon>
        <taxon>Embryophyta</taxon>
        <taxon>Tracheophyta</taxon>
        <taxon>Spermatophyta</taxon>
        <taxon>Magnoliopsida</taxon>
        <taxon>eudicotyledons</taxon>
        <taxon>Gunneridae</taxon>
        <taxon>Pentapetalae</taxon>
        <taxon>rosids</taxon>
        <taxon>malvids</taxon>
        <taxon>Malvales</taxon>
        <taxon>Malvaceae</taxon>
        <taxon>Malvoideae</taxon>
        <taxon>Gossypium</taxon>
    </lineage>
</organism>
<dbReference type="SUPFAM" id="SSF56672">
    <property type="entry name" value="DNA/RNA polymerases"/>
    <property type="match status" value="1"/>
</dbReference>
<dbReference type="PANTHER" id="PTHR37984:SF5">
    <property type="entry name" value="PROTEIN NYNRIN-LIKE"/>
    <property type="match status" value="1"/>
</dbReference>
<dbReference type="GO" id="GO:0003964">
    <property type="term" value="F:RNA-directed DNA polymerase activity"/>
    <property type="evidence" value="ECO:0007669"/>
    <property type="project" value="UniProtKB-KW"/>
</dbReference>
<dbReference type="InterPro" id="IPR043128">
    <property type="entry name" value="Rev_trsase/Diguanyl_cyclase"/>
</dbReference>
<keyword evidence="2" id="KW-0695">RNA-directed DNA polymerase</keyword>